<accession>A0A8J6NB42</accession>
<evidence type="ECO:0000256" key="7">
    <source>
        <dbReference type="HAMAP-Rule" id="MF_00208"/>
    </source>
</evidence>
<keyword evidence="8" id="KW-0067">ATP-binding</keyword>
<feature type="domain" description="Mur ligase central" evidence="13">
    <location>
        <begin position="88"/>
        <end position="303"/>
    </location>
</feature>
<dbReference type="EMBL" id="JACNLK010000032">
    <property type="protein sequence ID" value="MBC8208250.1"/>
    <property type="molecule type" value="Genomic_DNA"/>
</dbReference>
<dbReference type="NCBIfam" id="TIGR01143">
    <property type="entry name" value="murF"/>
    <property type="match status" value="1"/>
</dbReference>
<evidence type="ECO:0000259" key="11">
    <source>
        <dbReference type="Pfam" id="PF01225"/>
    </source>
</evidence>
<keyword evidence="8" id="KW-0547">Nucleotide-binding</keyword>
<dbReference type="GO" id="GO:0047480">
    <property type="term" value="F:UDP-N-acetylmuramoyl-tripeptide-D-alanyl-D-alanine ligase activity"/>
    <property type="evidence" value="ECO:0007669"/>
    <property type="project" value="UniProtKB-UniRule"/>
</dbReference>
<evidence type="ECO:0000313" key="15">
    <source>
        <dbReference type="Proteomes" id="UP000599024"/>
    </source>
</evidence>
<feature type="binding site" evidence="7">
    <location>
        <position position="170"/>
    </location>
    <ligand>
        <name>UDP-N-acetyl-alpha-D-muramoyl-L-alanyl-D-glutamate</name>
        <dbReference type="ChEBI" id="CHEBI:83900"/>
    </ligand>
</feature>
<feature type="domain" description="Mur ligase N-terminal catalytic" evidence="11">
    <location>
        <begin position="523"/>
        <end position="591"/>
    </location>
</feature>
<feature type="binding site" evidence="7">
    <location>
        <position position="469"/>
    </location>
    <ligand>
        <name>meso-2,6-diaminopimelate</name>
        <dbReference type="ChEBI" id="CHEBI:57791"/>
    </ligand>
</feature>
<comment type="subcellular location">
    <subcellularLocation>
        <location evidence="8 9">Cytoplasm</location>
    </subcellularLocation>
</comment>
<dbReference type="Pfam" id="PF01225">
    <property type="entry name" value="Mur_ligase"/>
    <property type="match status" value="2"/>
</dbReference>
<keyword evidence="5 8" id="KW-0131">Cell cycle</keyword>
<dbReference type="GO" id="GO:0008765">
    <property type="term" value="F:UDP-N-acetylmuramoylalanyl-D-glutamate-2,6-diaminopimelate ligase activity"/>
    <property type="evidence" value="ECO:0007669"/>
    <property type="project" value="UniProtKB-UniRule"/>
</dbReference>
<dbReference type="SUPFAM" id="SSF53244">
    <property type="entry name" value="MurD-like peptide ligases, peptide-binding domain"/>
    <property type="match status" value="2"/>
</dbReference>
<evidence type="ECO:0000256" key="2">
    <source>
        <dbReference type="ARBA" id="ARBA00022618"/>
    </source>
</evidence>
<comment type="function">
    <text evidence="8 10">Involved in cell wall formation. Catalyzes the final step in the synthesis of UDP-N-acetylmuramoyl-pentapeptide, the precursor of murein.</text>
</comment>
<dbReference type="GO" id="GO:0005524">
    <property type="term" value="F:ATP binding"/>
    <property type="evidence" value="ECO:0007669"/>
    <property type="project" value="UniProtKB-UniRule"/>
</dbReference>
<keyword evidence="3 8" id="KW-0133">Cell shape</keyword>
<dbReference type="Gene3D" id="3.90.190.20">
    <property type="entry name" value="Mur ligase, C-terminal domain"/>
    <property type="match status" value="2"/>
</dbReference>
<feature type="domain" description="Mur ligase N-terminal catalytic" evidence="11">
    <location>
        <begin position="2"/>
        <end position="48"/>
    </location>
</feature>
<feature type="short sequence motif" description="Meso-diaminopimelate recognition motif" evidence="7">
    <location>
        <begin position="404"/>
        <end position="407"/>
    </location>
</feature>
<evidence type="ECO:0000256" key="4">
    <source>
        <dbReference type="ARBA" id="ARBA00022984"/>
    </source>
</evidence>
<comment type="catalytic activity">
    <reaction evidence="8 10">
        <text>D-alanyl-D-alanine + UDP-N-acetyl-alpha-D-muramoyl-L-alanyl-gamma-D-glutamyl-meso-2,6-diaminopimelate + ATP = UDP-N-acetyl-alpha-D-muramoyl-L-alanyl-gamma-D-glutamyl-meso-2,6-diaminopimeloyl-D-alanyl-D-alanine + ADP + phosphate + H(+)</text>
        <dbReference type="Rhea" id="RHEA:28374"/>
        <dbReference type="ChEBI" id="CHEBI:15378"/>
        <dbReference type="ChEBI" id="CHEBI:30616"/>
        <dbReference type="ChEBI" id="CHEBI:43474"/>
        <dbReference type="ChEBI" id="CHEBI:57822"/>
        <dbReference type="ChEBI" id="CHEBI:61386"/>
        <dbReference type="ChEBI" id="CHEBI:83905"/>
        <dbReference type="ChEBI" id="CHEBI:456216"/>
        <dbReference type="EC" id="6.3.2.10"/>
    </reaction>
</comment>
<gene>
    <name evidence="7" type="primary">murE</name>
    <name evidence="8" type="synonym">murF</name>
    <name evidence="14" type="ORF">H8E79_03660</name>
</gene>
<feature type="domain" description="Mur ligase C-terminal" evidence="12">
    <location>
        <begin position="336"/>
        <end position="471"/>
    </location>
</feature>
<dbReference type="UniPathway" id="UPA00219"/>
<organism evidence="14 15">
    <name type="scientific">Candidatus Desulfatifera sulfidica</name>
    <dbReference type="NCBI Taxonomy" id="2841691"/>
    <lineage>
        <taxon>Bacteria</taxon>
        <taxon>Pseudomonadati</taxon>
        <taxon>Thermodesulfobacteriota</taxon>
        <taxon>Desulfobulbia</taxon>
        <taxon>Desulfobulbales</taxon>
        <taxon>Desulfobulbaceae</taxon>
        <taxon>Candidatus Desulfatifera</taxon>
    </lineage>
</organism>
<dbReference type="Pfam" id="PF08245">
    <property type="entry name" value="Mur_ligase_M"/>
    <property type="match status" value="2"/>
</dbReference>
<dbReference type="SUPFAM" id="SSF63418">
    <property type="entry name" value="MurE/MurF N-terminal domain"/>
    <property type="match status" value="2"/>
</dbReference>
<dbReference type="GO" id="GO:0009252">
    <property type="term" value="P:peptidoglycan biosynthetic process"/>
    <property type="evidence" value="ECO:0007669"/>
    <property type="project" value="UniProtKB-UniRule"/>
</dbReference>
<dbReference type="NCBIfam" id="NF001126">
    <property type="entry name" value="PRK00139.1-4"/>
    <property type="match status" value="1"/>
</dbReference>
<evidence type="ECO:0000256" key="6">
    <source>
        <dbReference type="ARBA" id="ARBA00023316"/>
    </source>
</evidence>
<dbReference type="Pfam" id="PF02875">
    <property type="entry name" value="Mur_ligase_C"/>
    <property type="match status" value="2"/>
</dbReference>
<dbReference type="InterPro" id="IPR035911">
    <property type="entry name" value="MurE/MurF_N"/>
</dbReference>
<dbReference type="InterPro" id="IPR036615">
    <property type="entry name" value="Mur_ligase_C_dom_sf"/>
</dbReference>
<evidence type="ECO:0000256" key="8">
    <source>
        <dbReference type="HAMAP-Rule" id="MF_02019"/>
    </source>
</evidence>
<dbReference type="GO" id="GO:0008360">
    <property type="term" value="P:regulation of cell shape"/>
    <property type="evidence" value="ECO:0007669"/>
    <property type="project" value="UniProtKB-KW"/>
</dbReference>
<feature type="binding site" evidence="8">
    <location>
        <begin position="609"/>
        <end position="615"/>
    </location>
    <ligand>
        <name>ATP</name>
        <dbReference type="ChEBI" id="CHEBI:30616"/>
    </ligand>
</feature>
<dbReference type="GO" id="GO:0005737">
    <property type="term" value="C:cytoplasm"/>
    <property type="evidence" value="ECO:0007669"/>
    <property type="project" value="UniProtKB-SubCell"/>
</dbReference>
<dbReference type="InterPro" id="IPR005761">
    <property type="entry name" value="UDP-N-AcMur-Glu-dNH2Pim_ligase"/>
</dbReference>
<dbReference type="SUPFAM" id="SSF53623">
    <property type="entry name" value="MurD-like peptide ligases, catalytic domain"/>
    <property type="match status" value="2"/>
</dbReference>
<feature type="binding site" evidence="7">
    <location>
        <position position="172"/>
    </location>
    <ligand>
        <name>UDP-N-acetyl-alpha-D-muramoyl-L-alanyl-D-glutamate</name>
        <dbReference type="ChEBI" id="CHEBI:83900"/>
    </ligand>
</feature>
<comment type="pathway">
    <text evidence="8 9">Cell wall biogenesis; peptidoglycan biosynthesis.</text>
</comment>
<evidence type="ECO:0000256" key="1">
    <source>
        <dbReference type="ARBA" id="ARBA00005898"/>
    </source>
</evidence>
<comment type="cofactor">
    <cofactor evidence="7">
        <name>Mg(2+)</name>
        <dbReference type="ChEBI" id="CHEBI:18420"/>
    </cofactor>
</comment>
<feature type="binding site" evidence="7">
    <location>
        <begin position="137"/>
        <end position="138"/>
    </location>
    <ligand>
        <name>UDP-N-acetyl-alpha-D-muramoyl-L-alanyl-D-glutamate</name>
        <dbReference type="ChEBI" id="CHEBI:83900"/>
    </ligand>
</feature>
<evidence type="ECO:0000259" key="13">
    <source>
        <dbReference type="Pfam" id="PF08245"/>
    </source>
</evidence>
<feature type="binding site" evidence="7">
    <location>
        <position position="164"/>
    </location>
    <ligand>
        <name>UDP-N-acetyl-alpha-D-muramoyl-L-alanyl-D-glutamate</name>
        <dbReference type="ChEBI" id="CHEBI:83900"/>
    </ligand>
</feature>
<dbReference type="GO" id="GO:0000287">
    <property type="term" value="F:magnesium ion binding"/>
    <property type="evidence" value="ECO:0007669"/>
    <property type="project" value="UniProtKB-UniRule"/>
</dbReference>
<dbReference type="GO" id="GO:0071555">
    <property type="term" value="P:cell wall organization"/>
    <property type="evidence" value="ECO:0007669"/>
    <property type="project" value="UniProtKB-KW"/>
</dbReference>
<comment type="caution">
    <text evidence="7">Lacks conserved residue(s) required for the propagation of feature annotation.</text>
</comment>
<feature type="binding site" evidence="7">
    <location>
        <position position="473"/>
    </location>
    <ligand>
        <name>meso-2,6-diaminopimelate</name>
        <dbReference type="ChEBI" id="CHEBI:57791"/>
    </ligand>
</feature>
<name>A0A8J6NB42_9BACT</name>
<evidence type="ECO:0000256" key="3">
    <source>
        <dbReference type="ARBA" id="ARBA00022960"/>
    </source>
</evidence>
<comment type="function">
    <text evidence="7">Catalyzes the addition of meso-diaminopimelic acid to the nucleotide precursor UDP-N-acetylmuramoyl-L-alanyl-D-glutamate (UMAG) in the biosynthesis of bacterial cell-wall peptidoglycan.</text>
</comment>
<dbReference type="Gene3D" id="3.40.1190.10">
    <property type="entry name" value="Mur-like, catalytic domain"/>
    <property type="match status" value="2"/>
</dbReference>
<dbReference type="AlphaFoldDB" id="A0A8J6NB42"/>
<feature type="domain" description="Mur ligase C-terminal" evidence="12">
    <location>
        <begin position="831"/>
        <end position="961"/>
    </location>
</feature>
<keyword evidence="6 8" id="KW-0961">Cell wall biogenesis/degradation</keyword>
<dbReference type="HAMAP" id="MF_00208">
    <property type="entry name" value="MurE"/>
    <property type="match status" value="1"/>
</dbReference>
<dbReference type="PANTHER" id="PTHR23135">
    <property type="entry name" value="MUR LIGASE FAMILY MEMBER"/>
    <property type="match status" value="1"/>
</dbReference>
<dbReference type="PANTHER" id="PTHR23135:SF4">
    <property type="entry name" value="UDP-N-ACETYLMURAMOYL-L-ALANYL-D-GLUTAMATE--2,6-DIAMINOPIMELATE LIGASE MURE HOMOLOG, CHLOROPLASTIC"/>
    <property type="match status" value="1"/>
</dbReference>
<feature type="binding site" evidence="7">
    <location>
        <begin position="404"/>
        <end position="407"/>
    </location>
    <ligand>
        <name>meso-2,6-diaminopimelate</name>
        <dbReference type="ChEBI" id="CHEBI:57791"/>
    </ligand>
</feature>
<comment type="similarity">
    <text evidence="1 7">Belongs to the MurCDEF family. MurE subfamily.</text>
</comment>
<dbReference type="Gene3D" id="3.40.1390.10">
    <property type="entry name" value="MurE/MurF, N-terminal domain"/>
    <property type="match status" value="2"/>
</dbReference>
<sequence length="978" mass="105918">MTADSRLVTPGALFVAMAGERSDGHHYLDDVFEAGCAAVLVESERMFELADVPPDCCVIAVSDSCKAYAQIAANYYGQPAREMCLVGITGTNGKTTVSYLLESIFAQAGRRVGVIGTVSYRYRDESGREIETPAPYTTPEPLMLQKLLAEMHDAGVETVVMEVSSHALAQQRLGGVLFDVVAFTNLSRDHLDYHLDIADYFSAKRLLFTKHLKKGGWGVITRSSQPAIEEEERARTLRQDVIDACGRVLECGRRGESDIFPLAVSSGVTATTVKLHGPWENVVLKSPLAGDFNVSNIQTALAVGEVLEVNVQYMVEALAKCQGAPGRLERVVVPELIRCRRPAVFVDYAHTPDALEQVLSTLSALPHRRVGLVFGCGGDRDRGKRPLMGEAAARWADWSIVTDDNPRSEDPQVIVEEIKVGITSAGMNVSVEQNFDPQSKTCQVIHDRTRAIATAVSLAGPEDLVLIAGKGHEQMQITRSGRRYFDDREQVRDALLAWTPELIQRATNGVLVGETVSRPLGPVTTDSRNLQPHAIFVALVGDRFDGHDFLEQVVEQGAGCLVINRNHQNPPVGRPCVLVDDTQQALGDLAGFRRRLFQDRRVPVVGITGSCGKTSVKEMVAAIFERHWLRTGEGAPSAVLKTQGNFNNLIGLPLSLLPVHSGHRAVILEMGMNRPGEISRLAEIAAPDIACITNIHAAHLEGLGSIENVALAKEELFAASGPETILVVNYDDPRVRMCGEKYLQKKISYAVTEAGLRYNPLISAFDVRGAGPGRLDFTLQVSGEKRPVSLSVPGIHNVSNAIAAAAIARAAGVCIDEIVAGLEDFDSVDKRMQLLRGRFGLTLMNDCYNANPASMAAALATLAEEDAVMRLAVLGDMLEMGAASVESHQDLGRQAVELGLDYLVLVGQFAHETSAGAMAAGMPADRILVAADHDQIVVWLKDLAFQGILAKGAWLLIKGSRGMKLERLVAQLLFESED</sequence>
<dbReference type="Proteomes" id="UP000599024">
    <property type="component" value="Unassembled WGS sequence"/>
</dbReference>
<keyword evidence="2 8" id="KW-0132">Cell division</keyword>
<evidence type="ECO:0000313" key="14">
    <source>
        <dbReference type="EMBL" id="MBC8208250.1"/>
    </source>
</evidence>
<dbReference type="EC" id="6.3.2.10" evidence="8"/>
<comment type="similarity">
    <text evidence="8">Belongs to the MurCDEF family. MurF subfamily.</text>
</comment>
<dbReference type="InterPro" id="IPR013221">
    <property type="entry name" value="Mur_ligase_cen"/>
</dbReference>
<dbReference type="EC" id="6.3.2.13" evidence="7"/>
<comment type="PTM">
    <text evidence="7">Carboxylation is probably crucial for Mg(2+) binding and, consequently, for the gamma-phosphate positioning of ATP.</text>
</comment>
<keyword evidence="8 14" id="KW-0436">Ligase</keyword>
<dbReference type="HAMAP" id="MF_02019">
    <property type="entry name" value="MurF"/>
    <property type="match status" value="1"/>
</dbReference>
<dbReference type="NCBIfam" id="TIGR01085">
    <property type="entry name" value="murE"/>
    <property type="match status" value="1"/>
</dbReference>
<evidence type="ECO:0000259" key="12">
    <source>
        <dbReference type="Pfam" id="PF02875"/>
    </source>
</evidence>
<keyword evidence="8" id="KW-0963">Cytoplasm</keyword>
<feature type="binding site" evidence="7">
    <location>
        <begin position="90"/>
        <end position="96"/>
    </location>
    <ligand>
        <name>ATP</name>
        <dbReference type="ChEBI" id="CHEBI:30616"/>
    </ligand>
</feature>
<evidence type="ECO:0000256" key="9">
    <source>
        <dbReference type="RuleBase" id="RU004135"/>
    </source>
</evidence>
<keyword evidence="4 8" id="KW-0573">Peptidoglycan synthesis</keyword>
<dbReference type="InterPro" id="IPR000713">
    <property type="entry name" value="Mur_ligase_N"/>
</dbReference>
<dbReference type="InterPro" id="IPR005863">
    <property type="entry name" value="UDP-N-AcMur_synth"/>
</dbReference>
<proteinExistence type="inferred from homology"/>
<protein>
    <recommendedName>
        <fullName evidence="7 8">Multifunctional fusion protein</fullName>
    </recommendedName>
    <domain>
        <recommendedName>
            <fullName evidence="7">UDP-N-acetylmuramoyl-L-alanyl-D-glutamate--2,6-diaminopimelate ligase</fullName>
            <ecNumber evidence="7">6.3.2.13</ecNumber>
        </recommendedName>
        <alternativeName>
            <fullName evidence="7">Meso-A2pm-adding enzyme</fullName>
        </alternativeName>
        <alternativeName>
            <fullName evidence="7">Meso-diaminopimelate-adding enzyme</fullName>
        </alternativeName>
        <alternativeName>
            <fullName evidence="7">UDP-MurNAc-L-Ala-D-Glu:meso-diaminopimelate ligase</fullName>
        </alternativeName>
        <alternativeName>
            <fullName evidence="7">UDP-MurNAc-tripeptide synthetase</fullName>
        </alternativeName>
        <alternativeName>
            <fullName evidence="7">UDP-N-acetylmuramyl-tripeptide synthetase</fullName>
        </alternativeName>
    </domain>
    <domain>
        <recommendedName>
            <fullName evidence="8">UDP-N-acetylmuramoyl-tripeptide--D-alanyl-D-alanine ligase</fullName>
            <ecNumber evidence="8">6.3.2.10</ecNumber>
        </recommendedName>
        <alternativeName>
            <fullName evidence="8">D-alanyl-D-alanine-adding enzyme</fullName>
        </alternativeName>
    </domain>
</protein>
<feature type="domain" description="Mur ligase central" evidence="13">
    <location>
        <begin position="607"/>
        <end position="808"/>
    </location>
</feature>
<evidence type="ECO:0000256" key="10">
    <source>
        <dbReference type="RuleBase" id="RU004136"/>
    </source>
</evidence>
<reference evidence="14 15" key="1">
    <citation type="submission" date="2020-08" db="EMBL/GenBank/DDBJ databases">
        <title>Bridging the membrane lipid divide: bacteria of the FCB group superphylum have the potential to synthesize archaeal ether lipids.</title>
        <authorList>
            <person name="Villanueva L."/>
            <person name="Von Meijenfeldt F.A.B."/>
            <person name="Westbye A.B."/>
            <person name="Yadav S."/>
            <person name="Hopmans E.C."/>
            <person name="Dutilh B.E."/>
            <person name="Sinninghe Damste J.S."/>
        </authorList>
    </citation>
    <scope>NUCLEOTIDE SEQUENCE [LARGE SCALE GENOMIC DNA]</scope>
    <source>
        <strain evidence="14">NIOZ-UU81</strain>
    </source>
</reference>
<dbReference type="InterPro" id="IPR004101">
    <property type="entry name" value="Mur_ligase_C"/>
</dbReference>
<feature type="modified residue" description="N6-carboxylysine" evidence="7">
    <location>
        <position position="204"/>
    </location>
</feature>
<keyword evidence="7" id="KW-0460">Magnesium</keyword>
<comment type="catalytic activity">
    <reaction evidence="7">
        <text>UDP-N-acetyl-alpha-D-muramoyl-L-alanyl-D-glutamate + meso-2,6-diaminopimelate + ATP = UDP-N-acetyl-alpha-D-muramoyl-L-alanyl-gamma-D-glutamyl-meso-2,6-diaminopimelate + ADP + phosphate + H(+)</text>
        <dbReference type="Rhea" id="RHEA:23676"/>
        <dbReference type="ChEBI" id="CHEBI:15378"/>
        <dbReference type="ChEBI" id="CHEBI:30616"/>
        <dbReference type="ChEBI" id="CHEBI:43474"/>
        <dbReference type="ChEBI" id="CHEBI:57791"/>
        <dbReference type="ChEBI" id="CHEBI:83900"/>
        <dbReference type="ChEBI" id="CHEBI:83905"/>
        <dbReference type="ChEBI" id="CHEBI:456216"/>
        <dbReference type="EC" id="6.3.2.13"/>
    </reaction>
</comment>
<dbReference type="GO" id="GO:0051301">
    <property type="term" value="P:cell division"/>
    <property type="evidence" value="ECO:0007669"/>
    <property type="project" value="UniProtKB-KW"/>
</dbReference>
<feature type="binding site" evidence="7">
    <location>
        <position position="380"/>
    </location>
    <ligand>
        <name>meso-2,6-diaminopimelate</name>
        <dbReference type="ChEBI" id="CHEBI:57791"/>
    </ligand>
</feature>
<dbReference type="NCBIfam" id="NF001124">
    <property type="entry name" value="PRK00139.1-2"/>
    <property type="match status" value="1"/>
</dbReference>
<dbReference type="InterPro" id="IPR036565">
    <property type="entry name" value="Mur-like_cat_sf"/>
</dbReference>
<evidence type="ECO:0000256" key="5">
    <source>
        <dbReference type="ARBA" id="ARBA00023306"/>
    </source>
</evidence>
<comment type="caution">
    <text evidence="14">The sequence shown here is derived from an EMBL/GenBank/DDBJ whole genome shotgun (WGS) entry which is preliminary data.</text>
</comment>
<feature type="binding site" evidence="7">
    <location>
        <position position="5"/>
    </location>
    <ligand>
        <name>UDP-N-acetyl-alpha-D-muramoyl-L-alanyl-D-glutamate</name>
        <dbReference type="ChEBI" id="CHEBI:83900"/>
    </ligand>
</feature>